<dbReference type="Proteomes" id="UP001596540">
    <property type="component" value="Unassembled WGS sequence"/>
</dbReference>
<evidence type="ECO:0000313" key="2">
    <source>
        <dbReference type="Proteomes" id="UP001596540"/>
    </source>
</evidence>
<dbReference type="EMBL" id="JBHTBH010000003">
    <property type="protein sequence ID" value="MFC7327815.1"/>
    <property type="molecule type" value="Genomic_DNA"/>
</dbReference>
<keyword evidence="2" id="KW-1185">Reference proteome</keyword>
<comment type="caution">
    <text evidence="1">The sequence shown here is derived from an EMBL/GenBank/DDBJ whole genome shotgun (WGS) entry which is preliminary data.</text>
</comment>
<organism evidence="1 2">
    <name type="scientific">Marinactinospora rubrisoli</name>
    <dbReference type="NCBI Taxonomy" id="2715399"/>
    <lineage>
        <taxon>Bacteria</taxon>
        <taxon>Bacillati</taxon>
        <taxon>Actinomycetota</taxon>
        <taxon>Actinomycetes</taxon>
        <taxon>Streptosporangiales</taxon>
        <taxon>Nocardiopsidaceae</taxon>
        <taxon>Marinactinospora</taxon>
    </lineage>
</organism>
<reference evidence="2" key="1">
    <citation type="journal article" date="2019" name="Int. J. Syst. Evol. Microbiol.">
        <title>The Global Catalogue of Microorganisms (GCM) 10K type strain sequencing project: providing services to taxonomists for standard genome sequencing and annotation.</title>
        <authorList>
            <consortium name="The Broad Institute Genomics Platform"/>
            <consortium name="The Broad Institute Genome Sequencing Center for Infectious Disease"/>
            <person name="Wu L."/>
            <person name="Ma J."/>
        </authorList>
    </citation>
    <scope>NUCLEOTIDE SEQUENCE [LARGE SCALE GENOMIC DNA]</scope>
    <source>
        <strain evidence="2">CGMCC 4.7382</strain>
    </source>
</reference>
<accession>A0ABW2KE36</accession>
<protein>
    <submittedName>
        <fullName evidence="1">Uncharacterized protein</fullName>
    </submittedName>
</protein>
<name>A0ABW2KE36_9ACTN</name>
<dbReference type="RefSeq" id="WP_379870298.1">
    <property type="nucleotide sequence ID" value="NZ_JBHTBH010000003.1"/>
</dbReference>
<evidence type="ECO:0000313" key="1">
    <source>
        <dbReference type="EMBL" id="MFC7327815.1"/>
    </source>
</evidence>
<proteinExistence type="predicted"/>
<sequence>MHYHGYFWRGSEARRIREEVDGHVRGEGFASSDIPPIKTCWWLRRPEGVIAGTWSDASEAVHWMAERYGTFADALADPHPFWKPKAARRAAAARHLADGRDISWSYHLRDDERAFVAAVCCSPNAWEDIPCPFTRGRA</sequence>
<gene>
    <name evidence="1" type="ORF">ACFQRF_08660</name>
</gene>